<dbReference type="STRING" id="1121922.GCA_000428905_02017"/>
<dbReference type="PROSITE" id="PS50883">
    <property type="entry name" value="EAL"/>
    <property type="match status" value="1"/>
</dbReference>
<dbReference type="Pfam" id="PF00990">
    <property type="entry name" value="GGDEF"/>
    <property type="match status" value="1"/>
</dbReference>
<name>K6ZII4_9ALTE</name>
<evidence type="ECO:0000259" key="2">
    <source>
        <dbReference type="PROSITE" id="PS50883"/>
    </source>
</evidence>
<dbReference type="InterPro" id="IPR050706">
    <property type="entry name" value="Cyclic-di-GMP_PDE-like"/>
</dbReference>
<dbReference type="CDD" id="cd01948">
    <property type="entry name" value="EAL"/>
    <property type="match status" value="1"/>
</dbReference>
<accession>K6ZII4</accession>
<proteinExistence type="predicted"/>
<dbReference type="Proteomes" id="UP000006251">
    <property type="component" value="Unassembled WGS sequence"/>
</dbReference>
<feature type="transmembrane region" description="Helical" evidence="1">
    <location>
        <begin position="167"/>
        <end position="189"/>
    </location>
</feature>
<dbReference type="SUPFAM" id="SSF55073">
    <property type="entry name" value="Nucleotide cyclase"/>
    <property type="match status" value="1"/>
</dbReference>
<dbReference type="GO" id="GO:0071111">
    <property type="term" value="F:cyclic-guanylate-specific phosphodiesterase activity"/>
    <property type="evidence" value="ECO:0007669"/>
    <property type="project" value="InterPro"/>
</dbReference>
<feature type="transmembrane region" description="Helical" evidence="1">
    <location>
        <begin position="55"/>
        <end position="73"/>
    </location>
</feature>
<dbReference type="RefSeq" id="WP_006011044.1">
    <property type="nucleotide sequence ID" value="NZ_BAEQ01000028.1"/>
</dbReference>
<feature type="transmembrane region" description="Helical" evidence="1">
    <location>
        <begin position="80"/>
        <end position="100"/>
    </location>
</feature>
<dbReference type="Pfam" id="PF00563">
    <property type="entry name" value="EAL"/>
    <property type="match status" value="1"/>
</dbReference>
<evidence type="ECO:0000313" key="4">
    <source>
        <dbReference type="EMBL" id="GAC28708.1"/>
    </source>
</evidence>
<evidence type="ECO:0000313" key="5">
    <source>
        <dbReference type="Proteomes" id="UP000006251"/>
    </source>
</evidence>
<dbReference type="InterPro" id="IPR029787">
    <property type="entry name" value="Nucleotide_cyclase"/>
</dbReference>
<dbReference type="PANTHER" id="PTHR33121:SF71">
    <property type="entry name" value="OXYGEN SENSOR PROTEIN DOSP"/>
    <property type="match status" value="1"/>
</dbReference>
<dbReference type="InterPro" id="IPR000160">
    <property type="entry name" value="GGDEF_dom"/>
</dbReference>
<sequence length="637" mass="72143">MLKESKSVLTPMGSSGLILQDIKSRVAQVQSVIYVFIGLFLIMSAIALWQDDTKWLIDGLVVVVFFIGLLKLLNSDTWNIVAGMTLWTVIIFASSKAFYYDGLYDTSLLLYPCVLIFASLLGGKTMIIPLSCYMLISFYFFAYAISIDLVEPKVVTDYSSWAKATDMAIVLSVYGMGIILISGYIKALILRLTEQRVRYDVIKENAEKRILYDELTQLPNAEKCKLDLVELFSDTPKDSYMLGFITLHMNNFNWINSTLGHKFGDQVLNILAERFIKLQDEHTFVYRTSGIEFTFVKRVPDYAALQDFCHQAIRVSILPLSISEYNFELSCALGVSVAPFDGNTFNELNRKASFAVYKAREEEPNSYHFYESDMEASINRRLNMNHELKTAIEEEQFELYYQPKVDLATNQFVGAEALIRWRKDDTIISPAEFIPVAEESGLIIEIGRWALETACAECAKWQTNGLKGMTVAVNLSPVQFKRGNLPNHVFRALQKAGLDPSLLELEITESLFIEDTQHIEQQIFLMVERGVYFAIDDFGTGYSNLNYLSKFNASTLKIDMSFVRDMVGNLQLQHIVNAIIKMSHVMELENVAEGVEDEATAAILKAQGCVYGQGYYWSKPLPAKEFIKLAQAQVKLS</sequence>
<organism evidence="4 5">
    <name type="scientific">Brumicola pallidula DSM 14239 = ACAM 615</name>
    <dbReference type="NCBI Taxonomy" id="1121922"/>
    <lineage>
        <taxon>Bacteria</taxon>
        <taxon>Pseudomonadati</taxon>
        <taxon>Pseudomonadota</taxon>
        <taxon>Gammaproteobacteria</taxon>
        <taxon>Alteromonadales</taxon>
        <taxon>Alteromonadaceae</taxon>
        <taxon>Brumicola</taxon>
    </lineage>
</organism>
<reference evidence="5" key="1">
    <citation type="journal article" date="2014" name="Environ. Microbiol.">
        <title>Comparative genomics of the marine bacterial genus Glaciecola reveals the high degree of genomic diversity and genomic characteristic for cold adaptation.</title>
        <authorList>
            <person name="Qin Q.L."/>
            <person name="Xie B.B."/>
            <person name="Yu Y."/>
            <person name="Shu Y.L."/>
            <person name="Rong J.C."/>
            <person name="Zhang Y.J."/>
            <person name="Zhao D.L."/>
            <person name="Chen X.L."/>
            <person name="Zhang X.Y."/>
            <person name="Chen B."/>
            <person name="Zhou B.C."/>
            <person name="Zhang Y.Z."/>
        </authorList>
    </citation>
    <scope>NUCLEOTIDE SEQUENCE [LARGE SCALE GENOMIC DNA]</scope>
    <source>
        <strain evidence="5">ACAM 615</strain>
    </source>
</reference>
<protein>
    <recommendedName>
        <fullName evidence="6">Diguanylate cyclase/phosphodiesterase</fullName>
    </recommendedName>
</protein>
<dbReference type="Gene3D" id="3.30.70.270">
    <property type="match status" value="1"/>
</dbReference>
<dbReference type="SMART" id="SM00267">
    <property type="entry name" value="GGDEF"/>
    <property type="match status" value="1"/>
</dbReference>
<keyword evidence="1" id="KW-0812">Transmembrane</keyword>
<feature type="domain" description="GGDEF" evidence="3">
    <location>
        <begin position="240"/>
        <end position="372"/>
    </location>
</feature>
<dbReference type="EMBL" id="BAEQ01000028">
    <property type="protein sequence ID" value="GAC28708.1"/>
    <property type="molecule type" value="Genomic_DNA"/>
</dbReference>
<evidence type="ECO:0008006" key="6">
    <source>
        <dbReference type="Google" id="ProtNLM"/>
    </source>
</evidence>
<comment type="caution">
    <text evidence="4">The sequence shown here is derived from an EMBL/GenBank/DDBJ whole genome shotgun (WGS) entry which is preliminary data.</text>
</comment>
<feature type="transmembrane region" description="Helical" evidence="1">
    <location>
        <begin position="32"/>
        <end position="49"/>
    </location>
</feature>
<dbReference type="CDD" id="cd01949">
    <property type="entry name" value="GGDEF"/>
    <property type="match status" value="1"/>
</dbReference>
<keyword evidence="1" id="KW-0472">Membrane</keyword>
<feature type="transmembrane region" description="Helical" evidence="1">
    <location>
        <begin position="130"/>
        <end position="147"/>
    </location>
</feature>
<dbReference type="PANTHER" id="PTHR33121">
    <property type="entry name" value="CYCLIC DI-GMP PHOSPHODIESTERASE PDEF"/>
    <property type="match status" value="1"/>
</dbReference>
<dbReference type="Gene3D" id="3.20.20.450">
    <property type="entry name" value="EAL domain"/>
    <property type="match status" value="1"/>
</dbReference>
<keyword evidence="1" id="KW-1133">Transmembrane helix</keyword>
<keyword evidence="5" id="KW-1185">Reference proteome</keyword>
<dbReference type="SMART" id="SM00052">
    <property type="entry name" value="EAL"/>
    <property type="match status" value="1"/>
</dbReference>
<gene>
    <name evidence="4" type="ORF">GPAL_1846</name>
</gene>
<dbReference type="InterPro" id="IPR043128">
    <property type="entry name" value="Rev_trsase/Diguanyl_cyclase"/>
</dbReference>
<dbReference type="NCBIfam" id="TIGR00254">
    <property type="entry name" value="GGDEF"/>
    <property type="match status" value="1"/>
</dbReference>
<evidence type="ECO:0000259" key="3">
    <source>
        <dbReference type="PROSITE" id="PS50887"/>
    </source>
</evidence>
<dbReference type="AlphaFoldDB" id="K6ZII4"/>
<evidence type="ECO:0000256" key="1">
    <source>
        <dbReference type="SAM" id="Phobius"/>
    </source>
</evidence>
<dbReference type="InterPro" id="IPR035919">
    <property type="entry name" value="EAL_sf"/>
</dbReference>
<dbReference type="InterPro" id="IPR001633">
    <property type="entry name" value="EAL_dom"/>
</dbReference>
<dbReference type="SUPFAM" id="SSF141868">
    <property type="entry name" value="EAL domain-like"/>
    <property type="match status" value="1"/>
</dbReference>
<feature type="domain" description="EAL" evidence="2">
    <location>
        <begin position="381"/>
        <end position="634"/>
    </location>
</feature>
<dbReference type="PROSITE" id="PS50887">
    <property type="entry name" value="GGDEF"/>
    <property type="match status" value="1"/>
</dbReference>
<dbReference type="OrthoDB" id="1316910at2"/>